<dbReference type="Pfam" id="PF04471">
    <property type="entry name" value="Mrr_cat"/>
    <property type="match status" value="1"/>
</dbReference>
<dbReference type="GO" id="GO:0015666">
    <property type="term" value="F:restriction endodeoxyribonuclease activity"/>
    <property type="evidence" value="ECO:0007669"/>
    <property type="project" value="TreeGrafter"/>
</dbReference>
<sequence>MTKPKGYAVNPADIGQEAIRQFVLAGLSEQLASLIVLAILITIEICLAIASARFLKATCQEALWLSFRNHYHILLNRGVTIKPIASTCGQSAVTFRVPYWLFSNKDGSRDKRRSNNRLIRKPSVLQVSHYSISSKQPYLIYWLYKELLLRNVAVAAPLVACNGSTFPVTENRASLANSSRPTTNAIQDIYEHYKSHPTDFEEYCADLFRRQGYKAATTPKTNDGGFDIKMVDPSGGICIVECKCYNPRTESVGRDTLQKLVGANACMQASRMIFITTSHFTSNAIEYARAIPESMELIDGGKLEQLIRTASQTRNVQDGARQEPSTNLNQVIDWEEIARHFPPDV</sequence>
<dbReference type="GO" id="GO:0009307">
    <property type="term" value="P:DNA restriction-modification system"/>
    <property type="evidence" value="ECO:0007669"/>
    <property type="project" value="InterPro"/>
</dbReference>
<dbReference type="Gene3D" id="3.40.1350.10">
    <property type="match status" value="1"/>
</dbReference>
<proteinExistence type="predicted"/>
<gene>
    <name evidence="3" type="ORF">ET524_03045</name>
</gene>
<dbReference type="PANTHER" id="PTHR30015:SF7">
    <property type="entry name" value="TYPE IV METHYL-DIRECTED RESTRICTION ENZYME ECOKMRR"/>
    <property type="match status" value="1"/>
</dbReference>
<accession>A0A4Q2JZZ2</accession>
<keyword evidence="1" id="KW-1133">Transmembrane helix</keyword>
<dbReference type="Proteomes" id="UP000293345">
    <property type="component" value="Unassembled WGS sequence"/>
</dbReference>
<keyword evidence="4" id="KW-1185">Reference proteome</keyword>
<dbReference type="GO" id="GO:0003677">
    <property type="term" value="F:DNA binding"/>
    <property type="evidence" value="ECO:0007669"/>
    <property type="project" value="InterPro"/>
</dbReference>
<dbReference type="InterPro" id="IPR011856">
    <property type="entry name" value="tRNA_endonuc-like_dom_sf"/>
</dbReference>
<evidence type="ECO:0000256" key="1">
    <source>
        <dbReference type="SAM" id="Phobius"/>
    </source>
</evidence>
<name>A0A4Q2JZZ2_9ACTN</name>
<protein>
    <recommendedName>
        <fullName evidence="2">Restriction endonuclease type IV Mrr domain-containing protein</fullName>
    </recommendedName>
</protein>
<evidence type="ECO:0000313" key="4">
    <source>
        <dbReference type="Proteomes" id="UP000293345"/>
    </source>
</evidence>
<dbReference type="AlphaFoldDB" id="A0A4Q2JZZ2"/>
<dbReference type="SUPFAM" id="SSF52980">
    <property type="entry name" value="Restriction endonuclease-like"/>
    <property type="match status" value="1"/>
</dbReference>
<dbReference type="PANTHER" id="PTHR30015">
    <property type="entry name" value="MRR RESTRICTION SYSTEM PROTEIN"/>
    <property type="match status" value="1"/>
</dbReference>
<dbReference type="InterPro" id="IPR007560">
    <property type="entry name" value="Restrct_endonuc_IV_Mrr"/>
</dbReference>
<dbReference type="InterPro" id="IPR011335">
    <property type="entry name" value="Restrct_endonuc-II-like"/>
</dbReference>
<keyword evidence="1" id="KW-0812">Transmembrane</keyword>
<reference evidence="3 4" key="1">
    <citation type="submission" date="2019-01" db="EMBL/GenBank/DDBJ databases">
        <title>Senegalimassilia sp. nov. KGMB04484 isolated human feces.</title>
        <authorList>
            <person name="Han K.-I."/>
            <person name="Kim J.-S."/>
            <person name="Lee K.C."/>
            <person name="Suh M.K."/>
            <person name="Eom M.K."/>
            <person name="Lee J.H."/>
            <person name="Park S.-H."/>
            <person name="Kang S.W."/>
            <person name="Park J.-E."/>
            <person name="Oh B.S."/>
            <person name="Yu S.Y."/>
            <person name="Choi S.-H."/>
            <person name="Lee D.H."/>
            <person name="Yoon H."/>
            <person name="Kim B.-Y."/>
            <person name="Lee J.H."/>
            <person name="Lee J.-S."/>
        </authorList>
    </citation>
    <scope>NUCLEOTIDE SEQUENCE [LARGE SCALE GENOMIC DNA]</scope>
    <source>
        <strain evidence="3 4">KGMB04484</strain>
    </source>
</reference>
<dbReference type="EMBL" id="SDPW01000001">
    <property type="protein sequence ID" value="RXZ53580.1"/>
    <property type="molecule type" value="Genomic_DNA"/>
</dbReference>
<organism evidence="3 4">
    <name type="scientific">Senegalimassilia faecalis</name>
    <dbReference type="NCBI Taxonomy" id="2509433"/>
    <lineage>
        <taxon>Bacteria</taxon>
        <taxon>Bacillati</taxon>
        <taxon>Actinomycetota</taxon>
        <taxon>Coriobacteriia</taxon>
        <taxon>Coriobacteriales</taxon>
        <taxon>Coriobacteriaceae</taxon>
        <taxon>Senegalimassilia</taxon>
    </lineage>
</organism>
<evidence type="ECO:0000313" key="3">
    <source>
        <dbReference type="EMBL" id="RXZ53580.1"/>
    </source>
</evidence>
<comment type="caution">
    <text evidence="3">The sequence shown here is derived from an EMBL/GenBank/DDBJ whole genome shotgun (WGS) entry which is preliminary data.</text>
</comment>
<keyword evidence="1" id="KW-0472">Membrane</keyword>
<feature type="domain" description="Restriction endonuclease type IV Mrr" evidence="2">
    <location>
        <begin position="196"/>
        <end position="307"/>
    </location>
</feature>
<evidence type="ECO:0000259" key="2">
    <source>
        <dbReference type="Pfam" id="PF04471"/>
    </source>
</evidence>
<dbReference type="InterPro" id="IPR052906">
    <property type="entry name" value="Type_IV_Methyl-Rstrct_Enzyme"/>
</dbReference>
<feature type="transmembrane region" description="Helical" evidence="1">
    <location>
        <begin position="31"/>
        <end position="50"/>
    </location>
</feature>